<feature type="domain" description="Pseudouridine synthase II N-terminal" evidence="6">
    <location>
        <begin position="24"/>
        <end position="180"/>
    </location>
</feature>
<evidence type="ECO:0000313" key="9">
    <source>
        <dbReference type="Proteomes" id="UP000095255"/>
    </source>
</evidence>
<accession>A0A1E5L6R4</accession>
<protein>
    <recommendedName>
        <fullName evidence="5">tRNA pseudouridine synthase B</fullName>
        <ecNumber evidence="5">5.4.99.25</ecNumber>
    </recommendedName>
    <alternativeName>
        <fullName evidence="5">tRNA pseudouridine(55) synthase</fullName>
        <shortName evidence="5">Psi55 synthase</shortName>
    </alternativeName>
    <alternativeName>
        <fullName evidence="5">tRNA pseudouridylate synthase</fullName>
    </alternativeName>
    <alternativeName>
        <fullName evidence="5">tRNA-uridine isomerase</fullName>
    </alternativeName>
</protein>
<keyword evidence="3 5" id="KW-0819">tRNA processing</keyword>
<evidence type="ECO:0000313" key="8">
    <source>
        <dbReference type="EMBL" id="OEH85862.1"/>
    </source>
</evidence>
<dbReference type="SUPFAM" id="SSF55120">
    <property type="entry name" value="Pseudouridine synthase"/>
    <property type="match status" value="1"/>
</dbReference>
<dbReference type="Pfam" id="PF16198">
    <property type="entry name" value="TruB_C_2"/>
    <property type="match status" value="1"/>
</dbReference>
<comment type="similarity">
    <text evidence="2 5">Belongs to the pseudouridine synthase TruB family. Type 1 subfamily.</text>
</comment>
<dbReference type="Pfam" id="PF01509">
    <property type="entry name" value="TruB_N"/>
    <property type="match status" value="1"/>
</dbReference>
<dbReference type="Gene3D" id="3.30.2350.10">
    <property type="entry name" value="Pseudouridine synthase"/>
    <property type="match status" value="1"/>
</dbReference>
<evidence type="ECO:0000259" key="7">
    <source>
        <dbReference type="Pfam" id="PF16198"/>
    </source>
</evidence>
<dbReference type="HAMAP" id="MF_01080">
    <property type="entry name" value="TruB_bact"/>
    <property type="match status" value="1"/>
</dbReference>
<dbReference type="GO" id="GO:0031119">
    <property type="term" value="P:tRNA pseudouridine synthesis"/>
    <property type="evidence" value="ECO:0007669"/>
    <property type="project" value="UniProtKB-UniRule"/>
</dbReference>
<evidence type="ECO:0000259" key="6">
    <source>
        <dbReference type="Pfam" id="PF01509"/>
    </source>
</evidence>
<evidence type="ECO:0000256" key="5">
    <source>
        <dbReference type="HAMAP-Rule" id="MF_01080"/>
    </source>
</evidence>
<organism evidence="8 9">
    <name type="scientific">Desulfuribacillus stibiiarsenatis</name>
    <dbReference type="NCBI Taxonomy" id="1390249"/>
    <lineage>
        <taxon>Bacteria</taxon>
        <taxon>Bacillati</taxon>
        <taxon>Bacillota</taxon>
        <taxon>Desulfuribacillia</taxon>
        <taxon>Desulfuribacillales</taxon>
        <taxon>Desulfuribacillaceae</taxon>
        <taxon>Desulfuribacillus</taxon>
    </lineage>
</organism>
<comment type="caution">
    <text evidence="8">The sequence shown here is derived from an EMBL/GenBank/DDBJ whole genome shotgun (WGS) entry which is preliminary data.</text>
</comment>
<evidence type="ECO:0000256" key="4">
    <source>
        <dbReference type="ARBA" id="ARBA00023235"/>
    </source>
</evidence>
<feature type="active site" description="Nucleophile" evidence="5">
    <location>
        <position position="39"/>
    </location>
</feature>
<dbReference type="STRING" id="1390249.BHU72_03530"/>
<proteinExistence type="inferred from homology"/>
<comment type="catalytic activity">
    <reaction evidence="1 5">
        <text>uridine(55) in tRNA = pseudouridine(55) in tRNA</text>
        <dbReference type="Rhea" id="RHEA:42532"/>
        <dbReference type="Rhea" id="RHEA-COMP:10101"/>
        <dbReference type="Rhea" id="RHEA-COMP:10102"/>
        <dbReference type="ChEBI" id="CHEBI:65314"/>
        <dbReference type="ChEBI" id="CHEBI:65315"/>
        <dbReference type="EC" id="5.4.99.25"/>
    </reaction>
</comment>
<dbReference type="AlphaFoldDB" id="A0A1E5L6R4"/>
<keyword evidence="9" id="KW-1185">Reference proteome</keyword>
<dbReference type="InterPro" id="IPR020103">
    <property type="entry name" value="PsdUridine_synth_cat_dom_sf"/>
</dbReference>
<keyword evidence="4 5" id="KW-0413">Isomerase</keyword>
<dbReference type="EMBL" id="MJAT01000012">
    <property type="protein sequence ID" value="OEH85862.1"/>
    <property type="molecule type" value="Genomic_DNA"/>
</dbReference>
<reference evidence="8 9" key="1">
    <citation type="submission" date="2016-09" db="EMBL/GenBank/DDBJ databases">
        <title>Desulfuribacillus arsenicus sp. nov., an obligately anaerobic, dissimilatory arsenic- and antimonate-reducing bacterium isolated from anoxic sediments.</title>
        <authorList>
            <person name="Abin C.A."/>
            <person name="Hollibaugh J.T."/>
        </authorList>
    </citation>
    <scope>NUCLEOTIDE SEQUENCE [LARGE SCALE GENOMIC DNA]</scope>
    <source>
        <strain evidence="8 9">MLFW-2</strain>
    </source>
</reference>
<name>A0A1E5L6R4_9FIRM</name>
<dbReference type="GO" id="GO:0003723">
    <property type="term" value="F:RNA binding"/>
    <property type="evidence" value="ECO:0007669"/>
    <property type="project" value="InterPro"/>
</dbReference>
<gene>
    <name evidence="5" type="primary">truB</name>
    <name evidence="8" type="ORF">BHU72_03530</name>
</gene>
<dbReference type="CDD" id="cd02573">
    <property type="entry name" value="PseudoU_synth_EcTruB"/>
    <property type="match status" value="1"/>
</dbReference>
<evidence type="ECO:0000256" key="3">
    <source>
        <dbReference type="ARBA" id="ARBA00022694"/>
    </source>
</evidence>
<dbReference type="GO" id="GO:0160148">
    <property type="term" value="F:tRNA pseudouridine(55) synthase activity"/>
    <property type="evidence" value="ECO:0007669"/>
    <property type="project" value="UniProtKB-EC"/>
</dbReference>
<feature type="domain" description="tRNA pseudouridylate synthase B C-terminal" evidence="7">
    <location>
        <begin position="181"/>
        <end position="239"/>
    </location>
</feature>
<sequence>MLHGFINVNKPKGLTSHDVVARLRRILKTKKVGHTGTLDPDVTGVLPIAIGQATKLTEYVMEKPKTYRGTMVLGISTTTEDISGEILNRVTPKDISTQSIMDVFATLHGEIEQIPPMYSAVKVQGKKLYELARQGKEIEREPRKVQIYRFQFLDVSDVEIDNMKFPAISFEVQCSKGTYVRTLCVQVGQLLHTPACMLSLQRTESAGFLIDDSFTLEEIEKLALEDKHVQVLTPMDLPLQQMPRLDITEIEFQKMLNGMPYRNYSIHSKSIESVPLGNIFRVYNHEGIFFALYKLTYITTDYEEWKAEKVFKEVLSFES</sequence>
<dbReference type="NCBIfam" id="TIGR00431">
    <property type="entry name" value="TruB"/>
    <property type="match status" value="1"/>
</dbReference>
<dbReference type="InterPro" id="IPR032819">
    <property type="entry name" value="TruB_C"/>
</dbReference>
<evidence type="ECO:0000256" key="1">
    <source>
        <dbReference type="ARBA" id="ARBA00000385"/>
    </source>
</evidence>
<dbReference type="Proteomes" id="UP000095255">
    <property type="component" value="Unassembled WGS sequence"/>
</dbReference>
<dbReference type="PANTHER" id="PTHR13767:SF2">
    <property type="entry name" value="PSEUDOURIDYLATE SYNTHASE TRUB1"/>
    <property type="match status" value="1"/>
</dbReference>
<dbReference type="EC" id="5.4.99.25" evidence="5"/>
<dbReference type="PANTHER" id="PTHR13767">
    <property type="entry name" value="TRNA-PSEUDOURIDINE SYNTHASE"/>
    <property type="match status" value="1"/>
</dbReference>
<comment type="function">
    <text evidence="5">Responsible for synthesis of pseudouridine from uracil-55 in the psi GC loop of transfer RNAs.</text>
</comment>
<dbReference type="OrthoDB" id="9802309at2"/>
<dbReference type="FunFam" id="3.30.2350.10:FF:000011">
    <property type="entry name" value="tRNA pseudouridine synthase B"/>
    <property type="match status" value="1"/>
</dbReference>
<evidence type="ECO:0000256" key="2">
    <source>
        <dbReference type="ARBA" id="ARBA00005642"/>
    </source>
</evidence>
<dbReference type="InterPro" id="IPR014780">
    <property type="entry name" value="tRNA_psdUridine_synth_TruB"/>
</dbReference>
<dbReference type="GO" id="GO:1990481">
    <property type="term" value="P:mRNA pseudouridine synthesis"/>
    <property type="evidence" value="ECO:0007669"/>
    <property type="project" value="TreeGrafter"/>
</dbReference>
<dbReference type="RefSeq" id="WP_069701945.1">
    <property type="nucleotide sequence ID" value="NZ_MJAT01000012.1"/>
</dbReference>
<dbReference type="InterPro" id="IPR002501">
    <property type="entry name" value="PsdUridine_synth_N"/>
</dbReference>